<dbReference type="GO" id="GO:0009062">
    <property type="term" value="P:fatty acid catabolic process"/>
    <property type="evidence" value="ECO:0007669"/>
    <property type="project" value="TreeGrafter"/>
</dbReference>
<dbReference type="CDD" id="cd03444">
    <property type="entry name" value="Thioesterase_II_repeat1"/>
    <property type="match status" value="1"/>
</dbReference>
<evidence type="ECO:0000256" key="2">
    <source>
        <dbReference type="ARBA" id="ARBA00022801"/>
    </source>
</evidence>
<dbReference type="OrthoDB" id="9781019at2"/>
<keyword evidence="6" id="KW-1185">Reference proteome</keyword>
<protein>
    <submittedName>
        <fullName evidence="5">Putative acyl-CoA thioesterase II</fullName>
    </submittedName>
</protein>
<sequence>MANHHSRAWDQGDLTELLSLEDGPQDTFRSTVNDRNVNGRIYAGQLLGQALWAAARTTPQRVPSTLQATFLQGARPTDALEYKVEALQDGRRFSTRHVYGVQGTALVLSAHVTFQTPGQPQEPTPRLERPVPAPESLPDLRQLAERYPGQADALQVRFTGQPLLDIRLVDPQAYFDGAAPPSEILYWVRLLQPLTAERCLQHAALAYLSDCWLHIGLAPPAQGGDAWQHHYVANLNHTVWFHTPEPACDDWLLFVSNATRGLAGRGLAQAHIYRRDGRLVASLAQDLLTSPRTD</sequence>
<dbReference type="STRING" id="1301098.PKB_4394"/>
<feature type="domain" description="Acyl-CoA thioesterase-like N-terminal HotDog" evidence="3">
    <location>
        <begin position="38"/>
        <end position="115"/>
    </location>
</feature>
<evidence type="ECO:0000313" key="6">
    <source>
        <dbReference type="Proteomes" id="UP000025241"/>
    </source>
</evidence>
<evidence type="ECO:0000256" key="1">
    <source>
        <dbReference type="ARBA" id="ARBA00006538"/>
    </source>
</evidence>
<dbReference type="InterPro" id="IPR003703">
    <property type="entry name" value="Acyl_CoA_thio"/>
</dbReference>
<reference evidence="5 6" key="2">
    <citation type="submission" date="2014-05" db="EMBL/GenBank/DDBJ databases">
        <title>Genome sequence of the 3-chlorobenzoate degrading bacterium Pseudomonas knackmussii B13 shows multiple evidence for horizontal gene transfer.</title>
        <authorList>
            <person name="Miyazaki R."/>
            <person name="Bertelli C."/>
            <person name="Falquet L."/>
            <person name="Robinson-Rechavi M."/>
            <person name="Gharib W."/>
            <person name="Roy S."/>
            <person name="Van der Meer J.R."/>
        </authorList>
    </citation>
    <scope>NUCLEOTIDE SEQUENCE [LARGE SCALE GENOMIC DNA]</scope>
    <source>
        <strain evidence="5 6">B13</strain>
    </source>
</reference>
<dbReference type="InterPro" id="IPR042171">
    <property type="entry name" value="Acyl-CoA_hotdog"/>
</dbReference>
<evidence type="ECO:0000313" key="5">
    <source>
        <dbReference type="EMBL" id="CDF85719.1"/>
    </source>
</evidence>
<evidence type="ECO:0000259" key="3">
    <source>
        <dbReference type="Pfam" id="PF13622"/>
    </source>
</evidence>
<gene>
    <name evidence="5" type="ORF">PKB_4394</name>
</gene>
<evidence type="ECO:0000259" key="4">
    <source>
        <dbReference type="Pfam" id="PF20789"/>
    </source>
</evidence>
<dbReference type="EMBL" id="HG322950">
    <property type="protein sequence ID" value="CDF85719.1"/>
    <property type="molecule type" value="Genomic_DNA"/>
</dbReference>
<keyword evidence="2" id="KW-0378">Hydrolase</keyword>
<dbReference type="InterPro" id="IPR029069">
    <property type="entry name" value="HotDog_dom_sf"/>
</dbReference>
<accession>A0A024HM49</accession>
<comment type="similarity">
    <text evidence="1">Belongs to the C/M/P thioester hydrolase family.</text>
</comment>
<feature type="domain" description="Acyl-CoA thioesterase-like C-terminal" evidence="4">
    <location>
        <begin position="156"/>
        <end position="288"/>
    </location>
</feature>
<dbReference type="Pfam" id="PF20789">
    <property type="entry name" value="4HBT_3C"/>
    <property type="match status" value="1"/>
</dbReference>
<reference evidence="5 6" key="1">
    <citation type="submission" date="2013-03" db="EMBL/GenBank/DDBJ databases">
        <authorList>
            <person name="Linke B."/>
        </authorList>
    </citation>
    <scope>NUCLEOTIDE SEQUENCE [LARGE SCALE GENOMIC DNA]</scope>
    <source>
        <strain evidence="5 6">B13</strain>
    </source>
</reference>
<dbReference type="Pfam" id="PF13622">
    <property type="entry name" value="4HBT_3"/>
    <property type="match status" value="1"/>
</dbReference>
<dbReference type="AlphaFoldDB" id="A0A024HM49"/>
<dbReference type="Proteomes" id="UP000025241">
    <property type="component" value="Chromosome I"/>
</dbReference>
<dbReference type="InterPro" id="IPR049450">
    <property type="entry name" value="ACOT8-like_C"/>
</dbReference>
<dbReference type="CDD" id="cd03445">
    <property type="entry name" value="Thioesterase_II_repeat2"/>
    <property type="match status" value="1"/>
</dbReference>
<proteinExistence type="inferred from homology"/>
<dbReference type="InterPro" id="IPR049449">
    <property type="entry name" value="TesB_ACOT8-like_N"/>
</dbReference>
<dbReference type="eggNOG" id="COG1946">
    <property type="taxonomic scope" value="Bacteria"/>
</dbReference>
<dbReference type="GO" id="GO:0006637">
    <property type="term" value="P:acyl-CoA metabolic process"/>
    <property type="evidence" value="ECO:0007669"/>
    <property type="project" value="InterPro"/>
</dbReference>
<dbReference type="KEGG" id="pkc:PKB_4394"/>
<dbReference type="RefSeq" id="WP_043254401.1">
    <property type="nucleotide sequence ID" value="NZ_HG322950.1"/>
</dbReference>
<dbReference type="PANTHER" id="PTHR11066:SF34">
    <property type="entry name" value="ACYL-COENZYME A THIOESTERASE 8"/>
    <property type="match status" value="1"/>
</dbReference>
<dbReference type="GO" id="GO:0047617">
    <property type="term" value="F:fatty acyl-CoA hydrolase activity"/>
    <property type="evidence" value="ECO:0007669"/>
    <property type="project" value="InterPro"/>
</dbReference>
<organism evidence="5 6">
    <name type="scientific">Pseudomonas knackmussii (strain DSM 6978 / CCUG 54928 / LMG 23759 / B13)</name>
    <dbReference type="NCBI Taxonomy" id="1301098"/>
    <lineage>
        <taxon>Bacteria</taxon>
        <taxon>Pseudomonadati</taxon>
        <taxon>Pseudomonadota</taxon>
        <taxon>Gammaproteobacteria</taxon>
        <taxon>Pseudomonadales</taxon>
        <taxon>Pseudomonadaceae</taxon>
        <taxon>Pseudomonas</taxon>
    </lineage>
</organism>
<name>A0A024HM49_PSEKB</name>
<dbReference type="SUPFAM" id="SSF54637">
    <property type="entry name" value="Thioesterase/thiol ester dehydrase-isomerase"/>
    <property type="match status" value="2"/>
</dbReference>
<dbReference type="HOGENOM" id="CLU_032690_0_1_6"/>
<dbReference type="Gene3D" id="2.40.160.210">
    <property type="entry name" value="Acyl-CoA thioesterase, double hotdog domain"/>
    <property type="match status" value="1"/>
</dbReference>
<dbReference type="PATRIC" id="fig|1301098.3.peg.4399"/>
<dbReference type="PANTHER" id="PTHR11066">
    <property type="entry name" value="ACYL-COA THIOESTERASE"/>
    <property type="match status" value="1"/>
</dbReference>